<dbReference type="Gene3D" id="3.60.15.10">
    <property type="entry name" value="Ribonuclease Z/Hydroxyacylglutathione hydrolase-like"/>
    <property type="match status" value="1"/>
</dbReference>
<evidence type="ECO:0000259" key="1">
    <source>
        <dbReference type="SMART" id="SM00849"/>
    </source>
</evidence>
<dbReference type="SUPFAM" id="SSF56281">
    <property type="entry name" value="Metallo-hydrolase/oxidoreductase"/>
    <property type="match status" value="1"/>
</dbReference>
<dbReference type="PANTHER" id="PTHR42951">
    <property type="entry name" value="METALLO-BETA-LACTAMASE DOMAIN-CONTAINING"/>
    <property type="match status" value="1"/>
</dbReference>
<dbReference type="InterPro" id="IPR050855">
    <property type="entry name" value="NDM-1-like"/>
</dbReference>
<evidence type="ECO:0000313" key="2">
    <source>
        <dbReference type="EMBL" id="SHH71967.1"/>
    </source>
</evidence>
<dbReference type="RefSeq" id="WP_073010338.1">
    <property type="nucleotide sequence ID" value="NZ_FQXD01000012.1"/>
</dbReference>
<dbReference type="Proteomes" id="UP000184079">
    <property type="component" value="Unassembled WGS sequence"/>
</dbReference>
<dbReference type="InterPro" id="IPR001279">
    <property type="entry name" value="Metallo-B-lactamas"/>
</dbReference>
<proteinExistence type="predicted"/>
<dbReference type="InterPro" id="IPR036866">
    <property type="entry name" value="RibonucZ/Hydroxyglut_hydro"/>
</dbReference>
<dbReference type="PANTHER" id="PTHR42951:SF4">
    <property type="entry name" value="ACYL-COENZYME A THIOESTERASE MBLAC2"/>
    <property type="match status" value="1"/>
</dbReference>
<sequence>MTNNLKQLTDRIYYLPHDPKTDRPILSAICGTQQTLIVDTGNSDEHAKLFLNEIEQQQVNNFHSVMLTHWHWDHSFGANKMNMLTIAHEKTKKHLEKIMDYEWSDDALNNRVEKGLESQFCSEMIKKEFDDNRNINITLPNITFKEKFEVHLGDTRCIVKHVGGDHSDDSSIIFVEEEKVLFLGDCLYPSVYTKQPQYKVDNVRNVIEKIEMFDAEIYVLSHQTPLTKDEFMGYINLLKLICDLTEKYQRNRLNLVNELSAQLNRKLSQLEEEIVYCFINGI</sequence>
<dbReference type="Pfam" id="PF00753">
    <property type="entry name" value="Lactamase_B"/>
    <property type="match status" value="1"/>
</dbReference>
<reference evidence="3" key="1">
    <citation type="submission" date="2016-11" db="EMBL/GenBank/DDBJ databases">
        <authorList>
            <person name="Varghese N."/>
            <person name="Submissions S."/>
        </authorList>
    </citation>
    <scope>NUCLEOTIDE SEQUENCE [LARGE SCALE GENOMIC DNA]</scope>
    <source>
        <strain evidence="3">CGMCC 1.6496</strain>
    </source>
</reference>
<organism evidence="2 3">
    <name type="scientific">Virgibacillus chiguensis</name>
    <dbReference type="NCBI Taxonomy" id="411959"/>
    <lineage>
        <taxon>Bacteria</taxon>
        <taxon>Bacillati</taxon>
        <taxon>Bacillota</taxon>
        <taxon>Bacilli</taxon>
        <taxon>Bacillales</taxon>
        <taxon>Bacillaceae</taxon>
        <taxon>Virgibacillus</taxon>
    </lineage>
</organism>
<gene>
    <name evidence="2" type="ORF">SAMN05421807_1123</name>
</gene>
<dbReference type="SMART" id="SM00849">
    <property type="entry name" value="Lactamase_B"/>
    <property type="match status" value="1"/>
</dbReference>
<feature type="domain" description="Metallo-beta-lactamase" evidence="1">
    <location>
        <begin position="23"/>
        <end position="222"/>
    </location>
</feature>
<dbReference type="EMBL" id="FQXD01000012">
    <property type="protein sequence ID" value="SHH71967.1"/>
    <property type="molecule type" value="Genomic_DNA"/>
</dbReference>
<protein>
    <submittedName>
        <fullName evidence="2">Metallo-beta-lactamase superfamily protein</fullName>
    </submittedName>
</protein>
<evidence type="ECO:0000313" key="3">
    <source>
        <dbReference type="Proteomes" id="UP000184079"/>
    </source>
</evidence>
<keyword evidence="3" id="KW-1185">Reference proteome</keyword>
<dbReference type="AlphaFoldDB" id="A0A1M5V9P3"/>
<dbReference type="OrthoDB" id="420651at2"/>
<name>A0A1M5V9P3_9BACI</name>
<accession>A0A1M5V9P3</accession>